<feature type="region of interest" description="Disordered" evidence="7">
    <location>
        <begin position="669"/>
        <end position="808"/>
    </location>
</feature>
<accession>A0AAJ0F9M1</accession>
<keyword evidence="3" id="KW-0805">Transcription regulation</keyword>
<feature type="compositionally biased region" description="Polar residues" evidence="7">
    <location>
        <begin position="241"/>
        <end position="260"/>
    </location>
</feature>
<dbReference type="PROSITE" id="PS00463">
    <property type="entry name" value="ZN2_CY6_FUNGAL_1"/>
    <property type="match status" value="1"/>
</dbReference>
<feature type="compositionally biased region" description="Basic and acidic residues" evidence="7">
    <location>
        <begin position="169"/>
        <end position="179"/>
    </location>
</feature>
<dbReference type="GO" id="GO:0000981">
    <property type="term" value="F:DNA-binding transcription factor activity, RNA polymerase II-specific"/>
    <property type="evidence" value="ECO:0007669"/>
    <property type="project" value="InterPro"/>
</dbReference>
<dbReference type="Gene3D" id="4.10.240.10">
    <property type="entry name" value="Zn(2)-C6 fungal-type DNA-binding domain"/>
    <property type="match status" value="1"/>
</dbReference>
<dbReference type="Proteomes" id="UP001239445">
    <property type="component" value="Unassembled WGS sequence"/>
</dbReference>
<dbReference type="GO" id="GO:0008270">
    <property type="term" value="F:zinc ion binding"/>
    <property type="evidence" value="ECO:0007669"/>
    <property type="project" value="InterPro"/>
</dbReference>
<dbReference type="AlphaFoldDB" id="A0AAJ0F9M1"/>
<comment type="caution">
    <text evidence="9">The sequence shown here is derived from an EMBL/GenBank/DDBJ whole genome shotgun (WGS) entry which is preliminary data.</text>
</comment>
<dbReference type="PANTHER" id="PTHR37534:SF40">
    <property type="entry name" value="ZN(2)-C6 FUNGAL-TYPE DOMAIN-CONTAINING PROTEIN"/>
    <property type="match status" value="1"/>
</dbReference>
<feature type="compositionally biased region" description="Polar residues" evidence="7">
    <location>
        <begin position="193"/>
        <end position="205"/>
    </location>
</feature>
<keyword evidence="6" id="KW-0539">Nucleus</keyword>
<evidence type="ECO:0000256" key="2">
    <source>
        <dbReference type="ARBA" id="ARBA00022833"/>
    </source>
</evidence>
<evidence type="ECO:0000313" key="10">
    <source>
        <dbReference type="Proteomes" id="UP001239445"/>
    </source>
</evidence>
<dbReference type="GO" id="GO:0000976">
    <property type="term" value="F:transcription cis-regulatory region binding"/>
    <property type="evidence" value="ECO:0007669"/>
    <property type="project" value="TreeGrafter"/>
</dbReference>
<keyword evidence="4" id="KW-0238">DNA-binding</keyword>
<dbReference type="EMBL" id="MU839828">
    <property type="protein sequence ID" value="KAK1759237.1"/>
    <property type="molecule type" value="Genomic_DNA"/>
</dbReference>
<dbReference type="GO" id="GO:0045944">
    <property type="term" value="P:positive regulation of transcription by RNA polymerase II"/>
    <property type="evidence" value="ECO:0007669"/>
    <property type="project" value="TreeGrafter"/>
</dbReference>
<evidence type="ECO:0000259" key="8">
    <source>
        <dbReference type="PROSITE" id="PS50048"/>
    </source>
</evidence>
<keyword evidence="10" id="KW-1185">Reference proteome</keyword>
<feature type="compositionally biased region" description="Low complexity" evidence="7">
    <location>
        <begin position="684"/>
        <end position="700"/>
    </location>
</feature>
<evidence type="ECO:0000313" key="9">
    <source>
        <dbReference type="EMBL" id="KAK1759237.1"/>
    </source>
</evidence>
<protein>
    <recommendedName>
        <fullName evidence="8">Zn(2)-C6 fungal-type domain-containing protein</fullName>
    </recommendedName>
</protein>
<keyword evidence="5" id="KW-0804">Transcription</keyword>
<feature type="region of interest" description="Disordered" evidence="7">
    <location>
        <begin position="121"/>
        <end position="146"/>
    </location>
</feature>
<evidence type="ECO:0000256" key="3">
    <source>
        <dbReference type="ARBA" id="ARBA00023015"/>
    </source>
</evidence>
<dbReference type="CDD" id="cd00067">
    <property type="entry name" value="GAL4"/>
    <property type="match status" value="1"/>
</dbReference>
<feature type="region of interest" description="Disordered" evidence="7">
    <location>
        <begin position="222"/>
        <end position="277"/>
    </location>
</feature>
<proteinExistence type="predicted"/>
<dbReference type="Pfam" id="PF11951">
    <property type="entry name" value="Fungal_trans_2"/>
    <property type="match status" value="1"/>
</dbReference>
<sequence>MTAESDSARDKRQLVDDIGSEAKAAAAAPAVPVVSKSRRVRTGCLTCRERHLKCDEGLPECNNCRKSSRECKRGVRLNFIDTQVKKPPVIPPTLEWSVQFQDESRLIASEYRGGLGRYRAQKDITPPREPDAQEVVRTPPDQPEAAAQEAQTLTLPLNPRGWHQQPAYDDSHFHRRDSDAFLPQPALPPVSQPTPLSVAGSNSSGMLHDPYTIREDAFRRSHVSRNSDVSNLPSPYYAQGPASTPQGYRSGSHGTPQLQSIPDGPMTPPNEKVPSEKDYLSTEDEIRFMQVFVDEVAVWMDLLDKDKQFSTTIPYLALESPMLLNALLACGVKRSTLVDGQSEEKALYYYDTATKQLLRCLQNPDRNMAECAATAVVLNVYEVMTDKPSQRMSHIAGARALIRECGWDATSPGLGGACFWVNIGMEVLSCLSFNWQTAWDPDQWGLDLEFTNWTATPRTSSSVDGGEGDSRINKITDGDEELWVQRIFYILAKITNFRANIPRFQEPSPHDEQVRKQTRFNEWKRLKALCDAWNLNCPRSMKLYAYSQKPSGKSLFPNVWLIKRPAILGRIYYHTALCLLAQMNPVDPHDSEDNRVSQQFHARHICGILAHTNDTGVKNGAIRCLAVAGAALTDRLEQKEVLEIFGRISRETGWRLDKVCRGLKETWRWEEEDDEEGTGGRARSGLAPLPTTTGTSSSTASGGGGGGGRGSAGPPPPGFFGSGTAESTTGSTTTTSTPPVTSTGTGTTTTVAAPTPTRPVINPLLANADFSRRDHPYQNWYEPPSAGRNAPGRDRDGSATQGGGLWPS</sequence>
<evidence type="ECO:0000256" key="5">
    <source>
        <dbReference type="ARBA" id="ARBA00023163"/>
    </source>
</evidence>
<gene>
    <name evidence="9" type="ORF">QBC47DRAFT_293595</name>
</gene>
<dbReference type="GO" id="GO:0005634">
    <property type="term" value="C:nucleus"/>
    <property type="evidence" value="ECO:0007669"/>
    <property type="project" value="UniProtKB-SubCell"/>
</dbReference>
<dbReference type="InterPro" id="IPR036864">
    <property type="entry name" value="Zn2-C6_fun-type_DNA-bd_sf"/>
</dbReference>
<evidence type="ECO:0000256" key="7">
    <source>
        <dbReference type="SAM" id="MobiDB-lite"/>
    </source>
</evidence>
<feature type="compositionally biased region" description="Low complexity" evidence="7">
    <location>
        <begin position="722"/>
        <end position="760"/>
    </location>
</feature>
<dbReference type="InterPro" id="IPR021858">
    <property type="entry name" value="Fun_TF"/>
</dbReference>
<dbReference type="PROSITE" id="PS50048">
    <property type="entry name" value="ZN2_CY6_FUNGAL_2"/>
    <property type="match status" value="1"/>
</dbReference>
<dbReference type="InterPro" id="IPR001138">
    <property type="entry name" value="Zn2Cys6_DnaBD"/>
</dbReference>
<name>A0AAJ0F9M1_9PEZI</name>
<keyword evidence="2" id="KW-0862">Zinc</keyword>
<feature type="domain" description="Zn(2)-C6 fungal-type" evidence="8">
    <location>
        <begin position="43"/>
        <end position="73"/>
    </location>
</feature>
<evidence type="ECO:0000256" key="4">
    <source>
        <dbReference type="ARBA" id="ARBA00023125"/>
    </source>
</evidence>
<dbReference type="Pfam" id="PF00172">
    <property type="entry name" value="Zn_clus"/>
    <property type="match status" value="1"/>
</dbReference>
<dbReference type="SUPFAM" id="SSF57701">
    <property type="entry name" value="Zn2/Cys6 DNA-binding domain"/>
    <property type="match status" value="1"/>
</dbReference>
<feature type="compositionally biased region" description="Basic and acidic residues" evidence="7">
    <location>
        <begin position="121"/>
        <end position="131"/>
    </location>
</feature>
<feature type="compositionally biased region" description="Gly residues" evidence="7">
    <location>
        <begin position="701"/>
        <end position="711"/>
    </location>
</feature>
<comment type="subcellular location">
    <subcellularLocation>
        <location evidence="1">Nucleus</location>
    </subcellularLocation>
</comment>
<evidence type="ECO:0000256" key="1">
    <source>
        <dbReference type="ARBA" id="ARBA00004123"/>
    </source>
</evidence>
<evidence type="ECO:0000256" key="6">
    <source>
        <dbReference type="ARBA" id="ARBA00023242"/>
    </source>
</evidence>
<dbReference type="CDD" id="cd12148">
    <property type="entry name" value="fungal_TF_MHR"/>
    <property type="match status" value="1"/>
</dbReference>
<dbReference type="PANTHER" id="PTHR37534">
    <property type="entry name" value="TRANSCRIPTIONAL ACTIVATOR PROTEIN UGA3"/>
    <property type="match status" value="1"/>
</dbReference>
<feature type="region of interest" description="Disordered" evidence="7">
    <location>
        <begin position="158"/>
        <end position="209"/>
    </location>
</feature>
<organism evidence="9 10">
    <name type="scientific">Echria macrotheca</name>
    <dbReference type="NCBI Taxonomy" id="438768"/>
    <lineage>
        <taxon>Eukaryota</taxon>
        <taxon>Fungi</taxon>
        <taxon>Dikarya</taxon>
        <taxon>Ascomycota</taxon>
        <taxon>Pezizomycotina</taxon>
        <taxon>Sordariomycetes</taxon>
        <taxon>Sordariomycetidae</taxon>
        <taxon>Sordariales</taxon>
        <taxon>Schizotheciaceae</taxon>
        <taxon>Echria</taxon>
    </lineage>
</organism>
<dbReference type="SMART" id="SM00066">
    <property type="entry name" value="GAL4"/>
    <property type="match status" value="1"/>
</dbReference>
<feature type="compositionally biased region" description="Polar residues" evidence="7">
    <location>
        <begin position="224"/>
        <end position="233"/>
    </location>
</feature>
<reference evidence="9" key="1">
    <citation type="submission" date="2023-06" db="EMBL/GenBank/DDBJ databases">
        <title>Genome-scale phylogeny and comparative genomics of the fungal order Sordariales.</title>
        <authorList>
            <consortium name="Lawrence Berkeley National Laboratory"/>
            <person name="Hensen N."/>
            <person name="Bonometti L."/>
            <person name="Westerberg I."/>
            <person name="Brannstrom I.O."/>
            <person name="Guillou S."/>
            <person name="Cros-Aarteil S."/>
            <person name="Calhoun S."/>
            <person name="Haridas S."/>
            <person name="Kuo A."/>
            <person name="Mondo S."/>
            <person name="Pangilinan J."/>
            <person name="Riley R."/>
            <person name="Labutti K."/>
            <person name="Andreopoulos B."/>
            <person name="Lipzen A."/>
            <person name="Chen C."/>
            <person name="Yanf M."/>
            <person name="Daum C."/>
            <person name="Ng V."/>
            <person name="Clum A."/>
            <person name="Steindorff A."/>
            <person name="Ohm R."/>
            <person name="Martin F."/>
            <person name="Silar P."/>
            <person name="Natvig D."/>
            <person name="Lalanne C."/>
            <person name="Gautier V."/>
            <person name="Ament-Velasquez S.L."/>
            <person name="Kruys A."/>
            <person name="Hutchinson M.I."/>
            <person name="Powell A.J."/>
            <person name="Barry K."/>
            <person name="Miller A.N."/>
            <person name="Grigoriev I.V."/>
            <person name="Debuchy R."/>
            <person name="Gladieux P."/>
            <person name="Thoren M.H."/>
            <person name="Johannesson H."/>
        </authorList>
    </citation>
    <scope>NUCLEOTIDE SEQUENCE</scope>
    <source>
        <strain evidence="9">PSN4</strain>
    </source>
</reference>